<dbReference type="Pfam" id="PF05380">
    <property type="entry name" value="Peptidase_A17"/>
    <property type="match status" value="1"/>
</dbReference>
<sequence length="1005" mass="112826">MIAEFLEQPQHESIFDTPWEIIKELDYVKQSVFALAEEAYLHQKGIFLDLVRSLKAKEDAASSTAGQETATVTSRTALPRIQLPEFTGKYEDWPAFRDLFLSIVGKDTAATQVEKLHYLKSCLKGEAELLIRNVTTTGENYERAWNLLSSYYENKRLLVRAYLANFVSLPKMKSESAVELRKIFHGVKATVSSLDGIGRPVSRSEDLFVYLAVELLDPRSRREWETLISETNEPPTYFELEQFLDRRLHALESMLPVRVDSAANKSGTGTAKSARSHLASKQGGKSEGKRGRCPLCTKEHILMFCDEYKKKTAQERRQFVEEKSLCFNCLGRHKVIECVVKKNCSACDARHHSSIHDACRETEIAKTSHVVRGAPVKPVAVLLATARVRVADHFGAWHSARALVDQGSEISMISERLAQQLKLPRLPVSISVFGIGGQKTCTARGRVSLSMSPRSGGAAMAISAIILPRLSAYASVTSAVAMSWAHIRGLSLADPDYSASDAIDVLLGADVYAAILRQGLRRGGNGEPVAQNTTLGWIISGSVGELSSGHSAQAFQCRVEEDLADMVRRFWEQDEIPSTSSVILSQEDRECAEHFARTHRRNASGRYVVRLPVKSPLPDLSDTRRVAVRVLKHMEGRFARDASFHALYRDFMRQYAELGHMTPIPPNANGNDKPRCYLPHHGVMRESSTTTKLRVVFNGSTTVPSGESLNQHLMVGPNLLPPLIILIIKWRRHRFVFATDIEKMYRQIVVDPEDRDMQIIVWRNDPSEEIQDHWLNTITYGLTCSPYLAIQSLRQLAADEREKWPLGAAVLEDETYMDDVLSGAATIPAAKAIQRQLVQICTAGGFPLKKWSANDDALLEDLPVEDRLQQEPRGWQPGESHLTLGLRWHPRDDCFAFAIRLPRVETFSRRAALSLTARLFDPLGWLAPVTVRAKIMIQSTWLLGIDWDTPLPDDDSRRWHALQDELPLLEAIRIPRWLTCGPEGRRIEIHGFSDASERAYAAVIY</sequence>
<dbReference type="Pfam" id="PF03564">
    <property type="entry name" value="DUF1759"/>
    <property type="match status" value="1"/>
</dbReference>
<dbReference type="Gene3D" id="2.40.70.10">
    <property type="entry name" value="Acid Proteases"/>
    <property type="match status" value="1"/>
</dbReference>
<keyword evidence="1" id="KW-0378">Hydrolase</keyword>
<dbReference type="PANTHER" id="PTHR47331:SF5">
    <property type="entry name" value="RIBONUCLEASE H"/>
    <property type="match status" value="1"/>
</dbReference>
<evidence type="ECO:0000259" key="3">
    <source>
        <dbReference type="PROSITE" id="PS50175"/>
    </source>
</evidence>
<feature type="region of interest" description="Disordered" evidence="2">
    <location>
        <begin position="263"/>
        <end position="290"/>
    </location>
</feature>
<feature type="compositionally biased region" description="Polar residues" evidence="2">
    <location>
        <begin position="263"/>
        <end position="273"/>
    </location>
</feature>
<organism evidence="4 5">
    <name type="scientific">Temnothorax curvispinosus</name>
    <dbReference type="NCBI Taxonomy" id="300111"/>
    <lineage>
        <taxon>Eukaryota</taxon>
        <taxon>Metazoa</taxon>
        <taxon>Ecdysozoa</taxon>
        <taxon>Arthropoda</taxon>
        <taxon>Hexapoda</taxon>
        <taxon>Insecta</taxon>
        <taxon>Pterygota</taxon>
        <taxon>Neoptera</taxon>
        <taxon>Endopterygota</taxon>
        <taxon>Hymenoptera</taxon>
        <taxon>Apocrita</taxon>
        <taxon>Aculeata</taxon>
        <taxon>Formicoidea</taxon>
        <taxon>Formicidae</taxon>
        <taxon>Myrmicinae</taxon>
        <taxon>Temnothorax</taxon>
    </lineage>
</organism>
<dbReference type="RefSeq" id="XP_024881619.1">
    <property type="nucleotide sequence ID" value="XM_025025851.1"/>
</dbReference>
<evidence type="ECO:0000256" key="1">
    <source>
        <dbReference type="ARBA" id="ARBA00022801"/>
    </source>
</evidence>
<feature type="domain" description="Peptidase A2" evidence="3">
    <location>
        <begin position="400"/>
        <end position="437"/>
    </location>
</feature>
<dbReference type="CDD" id="cd00303">
    <property type="entry name" value="retropepsin_like"/>
    <property type="match status" value="1"/>
</dbReference>
<dbReference type="InterPro" id="IPR005312">
    <property type="entry name" value="DUF1759"/>
</dbReference>
<dbReference type="InterPro" id="IPR021109">
    <property type="entry name" value="Peptidase_aspartic_dom_sf"/>
</dbReference>
<dbReference type="PROSITE" id="PS50175">
    <property type="entry name" value="ASP_PROT_RETROV"/>
    <property type="match status" value="1"/>
</dbReference>
<evidence type="ECO:0000313" key="5">
    <source>
        <dbReference type="RefSeq" id="XP_024881619.1"/>
    </source>
</evidence>
<dbReference type="GeneID" id="112460910"/>
<gene>
    <name evidence="5" type="primary">LOC112460910</name>
</gene>
<dbReference type="InterPro" id="IPR008042">
    <property type="entry name" value="Retrotrans_Pao"/>
</dbReference>
<dbReference type="InterPro" id="IPR043502">
    <property type="entry name" value="DNA/RNA_pol_sf"/>
</dbReference>
<evidence type="ECO:0000256" key="2">
    <source>
        <dbReference type="SAM" id="MobiDB-lite"/>
    </source>
</evidence>
<dbReference type="AlphaFoldDB" id="A0A6J1QGX2"/>
<dbReference type="OrthoDB" id="7700894at2759"/>
<dbReference type="GO" id="GO:0071897">
    <property type="term" value="P:DNA biosynthetic process"/>
    <property type="evidence" value="ECO:0007669"/>
    <property type="project" value="UniProtKB-ARBA"/>
</dbReference>
<evidence type="ECO:0000313" key="4">
    <source>
        <dbReference type="Proteomes" id="UP000504618"/>
    </source>
</evidence>
<reference evidence="5" key="1">
    <citation type="submission" date="2025-08" db="UniProtKB">
        <authorList>
            <consortium name="RefSeq"/>
        </authorList>
    </citation>
    <scope>IDENTIFICATION</scope>
    <source>
        <tissue evidence="5">Whole body</tissue>
    </source>
</reference>
<feature type="non-terminal residue" evidence="5">
    <location>
        <position position="1005"/>
    </location>
</feature>
<dbReference type="GO" id="GO:0004190">
    <property type="term" value="F:aspartic-type endopeptidase activity"/>
    <property type="evidence" value="ECO:0007669"/>
    <property type="project" value="InterPro"/>
</dbReference>
<keyword evidence="4" id="KW-1185">Reference proteome</keyword>
<dbReference type="Proteomes" id="UP000504618">
    <property type="component" value="Unplaced"/>
</dbReference>
<dbReference type="PANTHER" id="PTHR47331">
    <property type="entry name" value="PHD-TYPE DOMAIN-CONTAINING PROTEIN"/>
    <property type="match status" value="1"/>
</dbReference>
<name>A0A6J1QGX2_9HYME</name>
<protein>
    <submittedName>
        <fullName evidence="5">Uncharacterized protein LOC112460910</fullName>
    </submittedName>
</protein>
<proteinExistence type="predicted"/>
<dbReference type="InterPro" id="IPR001995">
    <property type="entry name" value="Peptidase_A2_cat"/>
</dbReference>
<accession>A0A6J1QGX2</accession>
<dbReference type="GO" id="GO:0006508">
    <property type="term" value="P:proteolysis"/>
    <property type="evidence" value="ECO:0007669"/>
    <property type="project" value="InterPro"/>
</dbReference>
<dbReference type="SUPFAM" id="SSF56672">
    <property type="entry name" value="DNA/RNA polymerases"/>
    <property type="match status" value="1"/>
</dbReference>